<gene>
    <name evidence="1" type="ORF">NECAME_19249</name>
</gene>
<evidence type="ECO:0000313" key="1">
    <source>
        <dbReference type="EMBL" id="ETN71650.1"/>
    </source>
</evidence>
<proteinExistence type="predicted"/>
<dbReference type="EMBL" id="KI667526">
    <property type="protein sequence ID" value="ETN71650.1"/>
    <property type="molecule type" value="Genomic_DNA"/>
</dbReference>
<dbReference type="Proteomes" id="UP000053676">
    <property type="component" value="Unassembled WGS sequence"/>
</dbReference>
<dbReference type="AlphaFoldDB" id="W2SPS7"/>
<reference evidence="2" key="1">
    <citation type="journal article" date="2014" name="Nat. Genet.">
        <title>Genome of the human hookworm Necator americanus.</title>
        <authorList>
            <person name="Tang Y.T."/>
            <person name="Gao X."/>
            <person name="Rosa B.A."/>
            <person name="Abubucker S."/>
            <person name="Hallsworth-Pepin K."/>
            <person name="Martin J."/>
            <person name="Tyagi R."/>
            <person name="Heizer E."/>
            <person name="Zhang X."/>
            <person name="Bhonagiri-Palsikar V."/>
            <person name="Minx P."/>
            <person name="Warren W.C."/>
            <person name="Wang Q."/>
            <person name="Zhan B."/>
            <person name="Hotez P.J."/>
            <person name="Sternberg P.W."/>
            <person name="Dougall A."/>
            <person name="Gaze S.T."/>
            <person name="Mulvenna J."/>
            <person name="Sotillo J."/>
            <person name="Ranganathan S."/>
            <person name="Rabelo E.M."/>
            <person name="Wilson R.K."/>
            <person name="Felgner P.L."/>
            <person name="Bethony J."/>
            <person name="Hawdon J.M."/>
            <person name="Gasser R.B."/>
            <person name="Loukas A."/>
            <person name="Mitreva M."/>
        </authorList>
    </citation>
    <scope>NUCLEOTIDE SEQUENCE [LARGE SCALE GENOMIC DNA]</scope>
</reference>
<evidence type="ECO:0000313" key="2">
    <source>
        <dbReference type="Proteomes" id="UP000053676"/>
    </source>
</evidence>
<name>W2SPS7_NECAM</name>
<dbReference type="KEGG" id="nai:NECAME_19249"/>
<keyword evidence="2" id="KW-1185">Reference proteome</keyword>
<accession>W2SPS7</accession>
<protein>
    <submittedName>
        <fullName evidence="1">Uncharacterized protein</fullName>
    </submittedName>
</protein>
<sequence length="68" mass="8121">MKALIEIAIMSSTKLTEKYEDVCQCRSTKRCFHVKSRALLRLNGNQYEEMQHTETEMHKEHQCEYVNK</sequence>
<organism evidence="1 2">
    <name type="scientific">Necator americanus</name>
    <name type="common">Human hookworm</name>
    <dbReference type="NCBI Taxonomy" id="51031"/>
    <lineage>
        <taxon>Eukaryota</taxon>
        <taxon>Metazoa</taxon>
        <taxon>Ecdysozoa</taxon>
        <taxon>Nematoda</taxon>
        <taxon>Chromadorea</taxon>
        <taxon>Rhabditida</taxon>
        <taxon>Rhabditina</taxon>
        <taxon>Rhabditomorpha</taxon>
        <taxon>Strongyloidea</taxon>
        <taxon>Ancylostomatidae</taxon>
        <taxon>Bunostominae</taxon>
        <taxon>Necator</taxon>
    </lineage>
</organism>